<name>A0A9W8HT00_9FUNG</name>
<comment type="caution">
    <text evidence="4">The sequence shown here is derived from an EMBL/GenBank/DDBJ whole genome shotgun (WGS) entry which is preliminary data.</text>
</comment>
<gene>
    <name evidence="4" type="ORF">H4R20_007349</name>
</gene>
<sequence>MATAVCLHYKEQLRNRVASTPLLLFWLGTALLSLLRLRTAASELGSVGDYSAPTVVCGLLTFVAVANFILECQQKPDGLFEMPKDDYRDPVELGIDRNAGLSVEERANIFSRLGFSWMTPLVEKGYCKPLQPEDTWKLGREYRPTVAIAEFERHWNAQLLKKSPSLFWASVWSYWHHWTLSGLLMLSGDLLNFLRPILLSRLLGFAMTYDTVDGEPIENGYFYAASLYVVTTAQTLLSHQR</sequence>
<keyword evidence="1" id="KW-0547">Nucleotide-binding</keyword>
<evidence type="ECO:0000313" key="5">
    <source>
        <dbReference type="Proteomes" id="UP001140094"/>
    </source>
</evidence>
<dbReference type="GO" id="GO:0016020">
    <property type="term" value="C:membrane"/>
    <property type="evidence" value="ECO:0007669"/>
    <property type="project" value="TreeGrafter"/>
</dbReference>
<protein>
    <submittedName>
        <fullName evidence="4">Uncharacterized protein</fullName>
    </submittedName>
</protein>
<accession>A0A9W8HT00</accession>
<dbReference type="GO" id="GO:0005524">
    <property type="term" value="F:ATP binding"/>
    <property type="evidence" value="ECO:0007669"/>
    <property type="project" value="UniProtKB-KW"/>
</dbReference>
<keyword evidence="2" id="KW-0067">ATP-binding</keyword>
<dbReference type="InterPro" id="IPR050173">
    <property type="entry name" value="ABC_transporter_C-like"/>
</dbReference>
<evidence type="ECO:0000313" key="4">
    <source>
        <dbReference type="EMBL" id="KAJ2788574.1"/>
    </source>
</evidence>
<keyword evidence="5" id="KW-1185">Reference proteome</keyword>
<dbReference type="OrthoDB" id="6500128at2759"/>
<dbReference type="Proteomes" id="UP001140094">
    <property type="component" value="Unassembled WGS sequence"/>
</dbReference>
<keyword evidence="3" id="KW-1133">Transmembrane helix</keyword>
<keyword evidence="3" id="KW-0812">Transmembrane</keyword>
<feature type="transmembrane region" description="Helical" evidence="3">
    <location>
        <begin position="50"/>
        <end position="70"/>
    </location>
</feature>
<evidence type="ECO:0000256" key="1">
    <source>
        <dbReference type="ARBA" id="ARBA00022741"/>
    </source>
</evidence>
<evidence type="ECO:0000256" key="2">
    <source>
        <dbReference type="ARBA" id="ARBA00022840"/>
    </source>
</evidence>
<proteinExistence type="predicted"/>
<keyword evidence="3" id="KW-0472">Membrane</keyword>
<dbReference type="AlphaFoldDB" id="A0A9W8HT00"/>
<organism evidence="4 5">
    <name type="scientific">Coemansia guatemalensis</name>
    <dbReference type="NCBI Taxonomy" id="2761395"/>
    <lineage>
        <taxon>Eukaryota</taxon>
        <taxon>Fungi</taxon>
        <taxon>Fungi incertae sedis</taxon>
        <taxon>Zoopagomycota</taxon>
        <taxon>Kickxellomycotina</taxon>
        <taxon>Kickxellomycetes</taxon>
        <taxon>Kickxellales</taxon>
        <taxon>Kickxellaceae</taxon>
        <taxon>Coemansia</taxon>
    </lineage>
</organism>
<dbReference type="EMBL" id="JANBUO010004056">
    <property type="protein sequence ID" value="KAJ2788574.1"/>
    <property type="molecule type" value="Genomic_DNA"/>
</dbReference>
<dbReference type="GO" id="GO:0042626">
    <property type="term" value="F:ATPase-coupled transmembrane transporter activity"/>
    <property type="evidence" value="ECO:0007669"/>
    <property type="project" value="TreeGrafter"/>
</dbReference>
<feature type="non-terminal residue" evidence="4">
    <location>
        <position position="241"/>
    </location>
</feature>
<evidence type="ECO:0000256" key="3">
    <source>
        <dbReference type="SAM" id="Phobius"/>
    </source>
</evidence>
<dbReference type="PANTHER" id="PTHR24223">
    <property type="entry name" value="ATP-BINDING CASSETTE SUB-FAMILY C"/>
    <property type="match status" value="1"/>
</dbReference>
<reference evidence="4" key="1">
    <citation type="submission" date="2022-07" db="EMBL/GenBank/DDBJ databases">
        <title>Phylogenomic reconstructions and comparative analyses of Kickxellomycotina fungi.</title>
        <authorList>
            <person name="Reynolds N.K."/>
            <person name="Stajich J.E."/>
            <person name="Barry K."/>
            <person name="Grigoriev I.V."/>
            <person name="Crous P."/>
            <person name="Smith M.E."/>
        </authorList>
    </citation>
    <scope>NUCLEOTIDE SEQUENCE</scope>
    <source>
        <strain evidence="4">NRRL 1565</strain>
    </source>
</reference>